<reference evidence="2" key="1">
    <citation type="journal article" date="2021" name="Nat. Commun.">
        <title>Genetic determinants of endophytism in the Arabidopsis root mycobiome.</title>
        <authorList>
            <person name="Mesny F."/>
            <person name="Miyauchi S."/>
            <person name="Thiergart T."/>
            <person name="Pickel B."/>
            <person name="Atanasova L."/>
            <person name="Karlsson M."/>
            <person name="Huettel B."/>
            <person name="Barry K.W."/>
            <person name="Haridas S."/>
            <person name="Chen C."/>
            <person name="Bauer D."/>
            <person name="Andreopoulos W."/>
            <person name="Pangilinan J."/>
            <person name="LaButti K."/>
            <person name="Riley R."/>
            <person name="Lipzen A."/>
            <person name="Clum A."/>
            <person name="Drula E."/>
            <person name="Henrissat B."/>
            <person name="Kohler A."/>
            <person name="Grigoriev I.V."/>
            <person name="Martin F.M."/>
            <person name="Hacquard S."/>
        </authorList>
    </citation>
    <scope>NUCLEOTIDE SEQUENCE</scope>
    <source>
        <strain evidence="2">MPI-CAGE-AT-0147</strain>
    </source>
</reference>
<name>A0A9P9IAB5_9HYPO</name>
<feature type="region of interest" description="Disordered" evidence="1">
    <location>
        <begin position="170"/>
        <end position="273"/>
    </location>
</feature>
<feature type="compositionally biased region" description="Polar residues" evidence="1">
    <location>
        <begin position="201"/>
        <end position="240"/>
    </location>
</feature>
<gene>
    <name evidence="2" type="ORF">EDB81DRAFT_312311</name>
</gene>
<sequence>MTGRPRPPPKLSSATPAISSYTMTANNHQDGATQGRFAASNGGLRPSSPSTLQSFPFQPGSLAGDLADTFGNLTLENSGCTDDPTIMTEYLGNLKHATKASASSNTAHSSTRQFPYSPSVAGSISNSEPTTQDCSTPPTLKTGRVLPRPGNEKTSFIYCRDGIALSPTDDDLPYKQLSSTDKPCNSALHRSPPHSLHTEGDQTCESTRTPPTSPQQRNTNTKQDFGLSCNDSLQPPTTITDGVEEKSKDRPSSPLTEQETPPPPSARASLNQMWSQGGFPFHAYVL</sequence>
<proteinExistence type="predicted"/>
<evidence type="ECO:0000256" key="1">
    <source>
        <dbReference type="SAM" id="MobiDB-lite"/>
    </source>
</evidence>
<feature type="compositionally biased region" description="Low complexity" evidence="1">
    <location>
        <begin position="102"/>
        <end position="111"/>
    </location>
</feature>
<dbReference type="AlphaFoldDB" id="A0A9P9IAB5"/>
<dbReference type="EMBL" id="JAGMUV010000037">
    <property type="protein sequence ID" value="KAH7112682.1"/>
    <property type="molecule type" value="Genomic_DNA"/>
</dbReference>
<feature type="compositionally biased region" description="Polar residues" evidence="1">
    <location>
        <begin position="112"/>
        <end position="139"/>
    </location>
</feature>
<feature type="region of interest" description="Disordered" evidence="1">
    <location>
        <begin position="25"/>
        <end position="60"/>
    </location>
</feature>
<protein>
    <submittedName>
        <fullName evidence="2">Uncharacterized protein</fullName>
    </submittedName>
</protein>
<evidence type="ECO:0000313" key="3">
    <source>
        <dbReference type="Proteomes" id="UP000738349"/>
    </source>
</evidence>
<feature type="compositionally biased region" description="Polar residues" evidence="1">
    <location>
        <begin position="47"/>
        <end position="56"/>
    </location>
</feature>
<comment type="caution">
    <text evidence="2">The sequence shown here is derived from an EMBL/GenBank/DDBJ whole genome shotgun (WGS) entry which is preliminary data.</text>
</comment>
<accession>A0A9P9IAB5</accession>
<dbReference type="Proteomes" id="UP000738349">
    <property type="component" value="Unassembled WGS sequence"/>
</dbReference>
<organism evidence="2 3">
    <name type="scientific">Dactylonectria macrodidyma</name>
    <dbReference type="NCBI Taxonomy" id="307937"/>
    <lineage>
        <taxon>Eukaryota</taxon>
        <taxon>Fungi</taxon>
        <taxon>Dikarya</taxon>
        <taxon>Ascomycota</taxon>
        <taxon>Pezizomycotina</taxon>
        <taxon>Sordariomycetes</taxon>
        <taxon>Hypocreomycetidae</taxon>
        <taxon>Hypocreales</taxon>
        <taxon>Nectriaceae</taxon>
        <taxon>Dactylonectria</taxon>
    </lineage>
</organism>
<evidence type="ECO:0000313" key="2">
    <source>
        <dbReference type="EMBL" id="KAH7112682.1"/>
    </source>
</evidence>
<feature type="region of interest" description="Disordered" evidence="1">
    <location>
        <begin position="102"/>
        <end position="153"/>
    </location>
</feature>
<keyword evidence="3" id="KW-1185">Reference proteome</keyword>